<evidence type="ECO:0000313" key="2">
    <source>
        <dbReference type="EMBL" id="OPF77847.1"/>
    </source>
</evidence>
<dbReference type="PROSITE" id="PS51186">
    <property type="entry name" value="GNAT"/>
    <property type="match status" value="1"/>
</dbReference>
<name>A0A1V4D2L9_9ACTN</name>
<evidence type="ECO:0000313" key="3">
    <source>
        <dbReference type="Proteomes" id="UP000033615"/>
    </source>
</evidence>
<dbReference type="SUPFAM" id="SSF55729">
    <property type="entry name" value="Acyl-CoA N-acyltransferases (Nat)"/>
    <property type="match status" value="1"/>
</dbReference>
<sequence length="180" mass="20441">MFVIRRATATDREAVKKLTQARARWMAERGVRGAQGWERFAEESGRQTAAPDTPVWVVVTEAGRVIGRTTLGEQTPLWGWTEEERAQPAYFLNTTVTHPEFAGQQVGSLLAWWAVDRAAATGREWVRRAVGPDPGLLRYYCDVQGWRIIHQTERYGEDAYMLGREAEPLPDLTHRLLPHA</sequence>
<gene>
    <name evidence="2" type="ORF">VT50_0220680</name>
</gene>
<dbReference type="GO" id="GO:0016747">
    <property type="term" value="F:acyltransferase activity, transferring groups other than amino-acyl groups"/>
    <property type="evidence" value="ECO:0007669"/>
    <property type="project" value="InterPro"/>
</dbReference>
<proteinExistence type="predicted"/>
<evidence type="ECO:0000259" key="1">
    <source>
        <dbReference type="PROSITE" id="PS51186"/>
    </source>
</evidence>
<keyword evidence="3" id="KW-1185">Reference proteome</keyword>
<dbReference type="AlphaFoldDB" id="A0A1V4D2L9"/>
<reference evidence="2" key="1">
    <citation type="submission" date="2016-12" db="EMBL/GenBank/DDBJ databases">
        <title>Genome sequence of Streptomyces antioxidans MUSC 164.</title>
        <authorList>
            <person name="Lee L.-H."/>
            <person name="Ser H.-L."/>
        </authorList>
    </citation>
    <scope>NUCLEOTIDE SEQUENCE [LARGE SCALE GENOMIC DNA]</scope>
    <source>
        <strain evidence="2">MUSC 164</strain>
    </source>
</reference>
<comment type="caution">
    <text evidence="2">The sequence shown here is derived from an EMBL/GenBank/DDBJ whole genome shotgun (WGS) entry which is preliminary data.</text>
</comment>
<dbReference type="InterPro" id="IPR000182">
    <property type="entry name" value="GNAT_dom"/>
</dbReference>
<dbReference type="InterPro" id="IPR016181">
    <property type="entry name" value="Acyl_CoA_acyltransferase"/>
</dbReference>
<dbReference type="Proteomes" id="UP000033615">
    <property type="component" value="Unassembled WGS sequence"/>
</dbReference>
<dbReference type="Pfam" id="PF00583">
    <property type="entry name" value="Acetyltransf_1"/>
    <property type="match status" value="1"/>
</dbReference>
<dbReference type="Gene3D" id="3.40.630.30">
    <property type="match status" value="1"/>
</dbReference>
<organism evidence="2 3">
    <name type="scientific">Streptomyces antioxidans</name>
    <dbReference type="NCBI Taxonomy" id="1507734"/>
    <lineage>
        <taxon>Bacteria</taxon>
        <taxon>Bacillati</taxon>
        <taxon>Actinomycetota</taxon>
        <taxon>Actinomycetes</taxon>
        <taxon>Kitasatosporales</taxon>
        <taxon>Streptomycetaceae</taxon>
        <taxon>Streptomyces</taxon>
    </lineage>
</organism>
<accession>A0A1V4D2L9</accession>
<dbReference type="EMBL" id="LAKD02000050">
    <property type="protein sequence ID" value="OPF77847.1"/>
    <property type="molecule type" value="Genomic_DNA"/>
</dbReference>
<dbReference type="OrthoDB" id="4095657at2"/>
<dbReference type="RefSeq" id="WP_046086242.1">
    <property type="nucleotide sequence ID" value="NZ_LAKD02000050.1"/>
</dbReference>
<protein>
    <recommendedName>
        <fullName evidence="1">N-acetyltransferase domain-containing protein</fullName>
    </recommendedName>
</protein>
<feature type="domain" description="N-acetyltransferase" evidence="1">
    <location>
        <begin position="2"/>
        <end position="167"/>
    </location>
</feature>